<dbReference type="InterPro" id="IPR037482">
    <property type="entry name" value="ST1585_MBL-fold"/>
</dbReference>
<dbReference type="PANTHER" id="PTHR42951:SF22">
    <property type="entry name" value="METALLO BETA-LACTAMASE SUPERFAMILY LIPOPROTEIN"/>
    <property type="match status" value="1"/>
</dbReference>
<dbReference type="CDD" id="cd07726">
    <property type="entry name" value="ST1585-like_MBL-fold"/>
    <property type="match status" value="1"/>
</dbReference>
<name>A0A969WBC9_9GAMM</name>
<accession>A0A969WBC9</accession>
<dbReference type="InterPro" id="IPR001279">
    <property type="entry name" value="Metallo-B-lactamas"/>
</dbReference>
<sequence length="316" mass="34799">MTPSPMRDLGFGIRCIDTLQVRPQMAACYLIERGNDLAFVEAGTSLGVPHLMALLEQLGLARDRVRYVIPTHVHLDHAGGAGALMRELPNAKLVVHPRGARHMVDPTQLIAGATAVYGAEAMARMYGEILPVDESRVIAPADGESLPFGDAALQFIDTPGHARHHFSVWDAQSRGFFTGDTFGLSYREFDSPAGAFVMPTTTPVQFEPDAWRQTLDRYLSFAPQRMFLTHYSVVEDVTRLANDLRAGLARYELIATELAHSQDRHERLLRALTEDVLTAVHAHGSALGDAEIRAVLDADLELNAQGLGVWLDRRAR</sequence>
<comment type="caution">
    <text evidence="2">The sequence shown here is derived from an EMBL/GenBank/DDBJ whole genome shotgun (WGS) entry which is preliminary data.</text>
</comment>
<protein>
    <submittedName>
        <fullName evidence="2">MBL fold metallo-hydrolase</fullName>
    </submittedName>
</protein>
<dbReference type="PANTHER" id="PTHR42951">
    <property type="entry name" value="METALLO-BETA-LACTAMASE DOMAIN-CONTAINING"/>
    <property type="match status" value="1"/>
</dbReference>
<dbReference type="SUPFAM" id="SSF56281">
    <property type="entry name" value="Metallo-hydrolase/oxidoreductase"/>
    <property type="match status" value="1"/>
</dbReference>
<organism evidence="2 3">
    <name type="scientific">Solimonas marina</name>
    <dbReference type="NCBI Taxonomy" id="2714601"/>
    <lineage>
        <taxon>Bacteria</taxon>
        <taxon>Pseudomonadati</taxon>
        <taxon>Pseudomonadota</taxon>
        <taxon>Gammaproteobacteria</taxon>
        <taxon>Nevskiales</taxon>
        <taxon>Nevskiaceae</taxon>
        <taxon>Solimonas</taxon>
    </lineage>
</organism>
<evidence type="ECO:0000313" key="3">
    <source>
        <dbReference type="Proteomes" id="UP000653472"/>
    </source>
</evidence>
<evidence type="ECO:0000313" key="2">
    <source>
        <dbReference type="EMBL" id="NKF22351.1"/>
    </source>
</evidence>
<dbReference type="Pfam" id="PF00753">
    <property type="entry name" value="Lactamase_B"/>
    <property type="match status" value="1"/>
</dbReference>
<dbReference type="InterPro" id="IPR036866">
    <property type="entry name" value="RibonucZ/Hydroxyglut_hydro"/>
</dbReference>
<dbReference type="AlphaFoldDB" id="A0A969WBC9"/>
<dbReference type="EMBL" id="JAAVXB010000004">
    <property type="protein sequence ID" value="NKF22351.1"/>
    <property type="molecule type" value="Genomic_DNA"/>
</dbReference>
<feature type="domain" description="Metallo-beta-lactamase" evidence="1">
    <location>
        <begin position="25"/>
        <end position="230"/>
    </location>
</feature>
<dbReference type="Gene3D" id="3.60.15.10">
    <property type="entry name" value="Ribonuclease Z/Hydroxyacylglutathione hydrolase-like"/>
    <property type="match status" value="1"/>
</dbReference>
<dbReference type="Proteomes" id="UP000653472">
    <property type="component" value="Unassembled WGS sequence"/>
</dbReference>
<evidence type="ECO:0000259" key="1">
    <source>
        <dbReference type="SMART" id="SM00849"/>
    </source>
</evidence>
<dbReference type="SMART" id="SM00849">
    <property type="entry name" value="Lactamase_B"/>
    <property type="match status" value="1"/>
</dbReference>
<dbReference type="InterPro" id="IPR050855">
    <property type="entry name" value="NDM-1-like"/>
</dbReference>
<keyword evidence="3" id="KW-1185">Reference proteome</keyword>
<proteinExistence type="predicted"/>
<gene>
    <name evidence="2" type="ORF">G7Y82_08470</name>
</gene>
<reference evidence="2" key="1">
    <citation type="submission" date="2020-03" db="EMBL/GenBank/DDBJ databases">
        <title>Solimonas marina sp. nov., isolated from deep seawater of the Pacific Ocean.</title>
        <authorList>
            <person name="Liu X."/>
            <person name="Lai Q."/>
            <person name="Sun F."/>
            <person name="Gai Y."/>
            <person name="Li G."/>
            <person name="Shao Z."/>
        </authorList>
    </citation>
    <scope>NUCLEOTIDE SEQUENCE</scope>
    <source>
        <strain evidence="2">C16B3</strain>
    </source>
</reference>